<dbReference type="Pfam" id="PF23622">
    <property type="entry name" value="LRR_At1g61320_AtMIF1"/>
    <property type="match status" value="1"/>
</dbReference>
<dbReference type="SMART" id="SM00256">
    <property type="entry name" value="FBOX"/>
    <property type="match status" value="1"/>
</dbReference>
<evidence type="ECO:0000313" key="3">
    <source>
        <dbReference type="Proteomes" id="UP000237000"/>
    </source>
</evidence>
<dbReference type="InterPro" id="IPR053781">
    <property type="entry name" value="F-box_AtFBL13-like"/>
</dbReference>
<dbReference type="SUPFAM" id="SSF52047">
    <property type="entry name" value="RNI-like"/>
    <property type="match status" value="1"/>
</dbReference>
<keyword evidence="3" id="KW-1185">Reference proteome</keyword>
<dbReference type="PANTHER" id="PTHR34145">
    <property type="entry name" value="OS02G0105600 PROTEIN"/>
    <property type="match status" value="1"/>
</dbReference>
<reference evidence="3" key="1">
    <citation type="submission" date="2016-06" db="EMBL/GenBank/DDBJ databases">
        <title>Parallel loss of symbiosis genes in relatives of nitrogen-fixing non-legume Parasponia.</title>
        <authorList>
            <person name="Van Velzen R."/>
            <person name="Holmer R."/>
            <person name="Bu F."/>
            <person name="Rutten L."/>
            <person name="Van Zeijl A."/>
            <person name="Liu W."/>
            <person name="Santuari L."/>
            <person name="Cao Q."/>
            <person name="Sharma T."/>
            <person name="Shen D."/>
            <person name="Roswanjaya Y."/>
            <person name="Wardhani T."/>
            <person name="Kalhor M.S."/>
            <person name="Jansen J."/>
            <person name="Van den Hoogen J."/>
            <person name="Gungor B."/>
            <person name="Hartog M."/>
            <person name="Hontelez J."/>
            <person name="Verver J."/>
            <person name="Yang W.-C."/>
            <person name="Schijlen E."/>
            <person name="Repin R."/>
            <person name="Schilthuizen M."/>
            <person name="Schranz E."/>
            <person name="Heidstra R."/>
            <person name="Miyata K."/>
            <person name="Fedorova E."/>
            <person name="Kohlen W."/>
            <person name="Bisseling T."/>
            <person name="Smit S."/>
            <person name="Geurts R."/>
        </authorList>
    </citation>
    <scope>NUCLEOTIDE SEQUENCE [LARGE SCALE GENOMIC DNA]</scope>
    <source>
        <strain evidence="3">cv. RG33-2</strain>
    </source>
</reference>
<evidence type="ECO:0000259" key="1">
    <source>
        <dbReference type="PROSITE" id="PS50181"/>
    </source>
</evidence>
<dbReference type="InterPro" id="IPR001810">
    <property type="entry name" value="F-box_dom"/>
</dbReference>
<dbReference type="CDD" id="cd22160">
    <property type="entry name" value="F-box_AtFBL13-like"/>
    <property type="match status" value="1"/>
</dbReference>
<dbReference type="InterPro" id="IPR036047">
    <property type="entry name" value="F-box-like_dom_sf"/>
</dbReference>
<dbReference type="EMBL" id="JXTC01000836">
    <property type="protein sequence ID" value="PON36360.1"/>
    <property type="molecule type" value="Genomic_DNA"/>
</dbReference>
<accession>A0A2P5AIK4</accession>
<dbReference type="PANTHER" id="PTHR34145:SF28">
    <property type="entry name" value="F-BOX DOMAIN-CONTAINING PROTEIN"/>
    <property type="match status" value="1"/>
</dbReference>
<proteinExistence type="predicted"/>
<dbReference type="Gene3D" id="3.80.10.10">
    <property type="entry name" value="Ribonuclease Inhibitor"/>
    <property type="match status" value="1"/>
</dbReference>
<dbReference type="STRING" id="63057.A0A2P5AIK4"/>
<sequence length="441" mass="50977">MATKRVKTYCTTKKDGIPNATAVDRISTLPDPLIHHILSFVPTIDVVRASILSRRWRRVWYSVPALNFCHTDHMDRFHFHSQPEQAFHNFVSECLKHRERSMRYIADSLITGLKLHIKYYVGKPALDNWSTSAIWRNVEELDICVESKYFRNYYSVPEAALNAKSLTVLKLDYLILDGSCSISLPSFMSLSLTCVKLEDKALDNLLLGCPALEKFVLTRCYELIDPKIASLTLKFLEIDDSKSFKPIEVETINLESFRYDGNCKDINLSACKAIKSLSLSDIMLDDESLEDLICGFPLLESLALYHCFDVKHIRIYGQHLKSIRLDKYYEAGQKYPQFTIEAPNLVSFYYKGNLKCGISMKKLDNILIAHIVIKGPYQGQQDYYDRDWYINLMRFLLKINFSWNTTVSLHVYSEEYIGVKCLVKRKDSREGKRRVLGHLAI</sequence>
<dbReference type="AlphaFoldDB" id="A0A2P5AIK4"/>
<evidence type="ECO:0000313" key="2">
    <source>
        <dbReference type="EMBL" id="PON36360.1"/>
    </source>
</evidence>
<name>A0A2P5AIK4_TREOI</name>
<comment type="caution">
    <text evidence="2">The sequence shown here is derived from an EMBL/GenBank/DDBJ whole genome shotgun (WGS) entry which is preliminary data.</text>
</comment>
<protein>
    <submittedName>
        <fullName evidence="2">F-box domain containing protein</fullName>
    </submittedName>
</protein>
<dbReference type="Proteomes" id="UP000237000">
    <property type="component" value="Unassembled WGS sequence"/>
</dbReference>
<feature type="domain" description="F-box" evidence="1">
    <location>
        <begin position="23"/>
        <end position="59"/>
    </location>
</feature>
<dbReference type="InParanoid" id="A0A2P5AIK4"/>
<dbReference type="Pfam" id="PF07723">
    <property type="entry name" value="LRR_2"/>
    <property type="match status" value="1"/>
</dbReference>
<dbReference type="InterPro" id="IPR032675">
    <property type="entry name" value="LRR_dom_sf"/>
</dbReference>
<dbReference type="SUPFAM" id="SSF81383">
    <property type="entry name" value="F-box domain"/>
    <property type="match status" value="1"/>
</dbReference>
<dbReference type="Pfam" id="PF00646">
    <property type="entry name" value="F-box"/>
    <property type="match status" value="1"/>
</dbReference>
<gene>
    <name evidence="2" type="ORF">TorRG33x02_349460</name>
</gene>
<dbReference type="InterPro" id="IPR013101">
    <property type="entry name" value="LRR_PRU1-like"/>
</dbReference>
<dbReference type="InterPro" id="IPR053772">
    <property type="entry name" value="At1g61320/At1g61330-like"/>
</dbReference>
<dbReference type="PROSITE" id="PS50181">
    <property type="entry name" value="FBOX"/>
    <property type="match status" value="1"/>
</dbReference>
<dbReference type="InterPro" id="IPR055357">
    <property type="entry name" value="LRR_At1g61320_AtMIF1"/>
</dbReference>
<dbReference type="OrthoDB" id="1193506at2759"/>
<dbReference type="FunCoup" id="A0A2P5AIK4">
    <property type="interactions" value="1299"/>
</dbReference>
<dbReference type="Gene3D" id="1.20.1280.50">
    <property type="match status" value="1"/>
</dbReference>
<organism evidence="2 3">
    <name type="scientific">Trema orientale</name>
    <name type="common">Charcoal tree</name>
    <name type="synonym">Celtis orientalis</name>
    <dbReference type="NCBI Taxonomy" id="63057"/>
    <lineage>
        <taxon>Eukaryota</taxon>
        <taxon>Viridiplantae</taxon>
        <taxon>Streptophyta</taxon>
        <taxon>Embryophyta</taxon>
        <taxon>Tracheophyta</taxon>
        <taxon>Spermatophyta</taxon>
        <taxon>Magnoliopsida</taxon>
        <taxon>eudicotyledons</taxon>
        <taxon>Gunneridae</taxon>
        <taxon>Pentapetalae</taxon>
        <taxon>rosids</taxon>
        <taxon>fabids</taxon>
        <taxon>Rosales</taxon>
        <taxon>Cannabaceae</taxon>
        <taxon>Trema</taxon>
    </lineage>
</organism>